<keyword evidence="2" id="KW-1185">Reference proteome</keyword>
<reference evidence="1 2" key="1">
    <citation type="journal article" date="2020" name="Mol. Biol. Evol.">
        <title>Distinct Expression and Methylation Patterns for Genes with Different Fates following a Single Whole-Genome Duplication in Flowering Plants.</title>
        <authorList>
            <person name="Shi T."/>
            <person name="Rahmani R.S."/>
            <person name="Gugger P.F."/>
            <person name="Wang M."/>
            <person name="Li H."/>
            <person name="Zhang Y."/>
            <person name="Li Z."/>
            <person name="Wang Q."/>
            <person name="Van de Peer Y."/>
            <person name="Marchal K."/>
            <person name="Chen J."/>
        </authorList>
    </citation>
    <scope>NUCLEOTIDE SEQUENCE [LARGE SCALE GENOMIC DNA]</scope>
    <source>
        <tissue evidence="1">Leaf</tissue>
    </source>
</reference>
<protein>
    <submittedName>
        <fullName evidence="1">Uncharacterized protein</fullName>
    </submittedName>
</protein>
<accession>A0A822ZK36</accession>
<comment type="caution">
    <text evidence="1">The sequence shown here is derived from an EMBL/GenBank/DDBJ whole genome shotgun (WGS) entry which is preliminary data.</text>
</comment>
<dbReference type="Proteomes" id="UP000607653">
    <property type="component" value="Unassembled WGS sequence"/>
</dbReference>
<organism evidence="1 2">
    <name type="scientific">Nelumbo nucifera</name>
    <name type="common">Sacred lotus</name>
    <dbReference type="NCBI Taxonomy" id="4432"/>
    <lineage>
        <taxon>Eukaryota</taxon>
        <taxon>Viridiplantae</taxon>
        <taxon>Streptophyta</taxon>
        <taxon>Embryophyta</taxon>
        <taxon>Tracheophyta</taxon>
        <taxon>Spermatophyta</taxon>
        <taxon>Magnoliopsida</taxon>
        <taxon>Proteales</taxon>
        <taxon>Nelumbonaceae</taxon>
        <taxon>Nelumbo</taxon>
    </lineage>
</organism>
<dbReference type="EMBL" id="DUZY01000006">
    <property type="protein sequence ID" value="DAD43376.1"/>
    <property type="molecule type" value="Genomic_DNA"/>
</dbReference>
<evidence type="ECO:0000313" key="1">
    <source>
        <dbReference type="EMBL" id="DAD43376.1"/>
    </source>
</evidence>
<dbReference type="AlphaFoldDB" id="A0A822ZK36"/>
<name>A0A822ZK36_NELNU</name>
<sequence length="105" mass="11678">MLLTFVEYMSLLKVVLNRGSKSWFCVPRTRCKVKGEEGWALIGLHHVSFVQGPRCAPLLTSTVSGLAPRRCSPPQLCCIARLVVVHISIHVVAQLGWFMLPLPKP</sequence>
<gene>
    <name evidence="1" type="ORF">HUJ06_001606</name>
</gene>
<proteinExistence type="predicted"/>
<evidence type="ECO:0000313" key="2">
    <source>
        <dbReference type="Proteomes" id="UP000607653"/>
    </source>
</evidence>